<feature type="domain" description="MutL C-terminal dimerisation" evidence="6">
    <location>
        <begin position="618"/>
        <end position="760"/>
    </location>
</feature>
<dbReference type="CDD" id="cd00782">
    <property type="entry name" value="MutL_Trans"/>
    <property type="match status" value="1"/>
</dbReference>
<evidence type="ECO:0000259" key="7">
    <source>
        <dbReference type="SMART" id="SM01340"/>
    </source>
</evidence>
<evidence type="ECO:0000256" key="2">
    <source>
        <dbReference type="ARBA" id="ARBA00022763"/>
    </source>
</evidence>
<dbReference type="Pfam" id="PF01119">
    <property type="entry name" value="DNA_mis_repair"/>
    <property type="match status" value="1"/>
</dbReference>
<evidence type="ECO:0000256" key="3">
    <source>
        <dbReference type="ARBA" id="ARBA00023204"/>
    </source>
</evidence>
<dbReference type="PROSITE" id="PS00058">
    <property type="entry name" value="DNA_MISMATCH_REPAIR_1"/>
    <property type="match status" value="1"/>
</dbReference>
<protein>
    <recommendedName>
        <fullName evidence="4">DNA mismatch repair protein MutL</fullName>
    </recommendedName>
</protein>
<comment type="function">
    <text evidence="4">This protein is involved in the repair of mismatches in DNA. It is required for dam-dependent methyl-directed DNA mismatch repair. May act as a 'molecular matchmaker', a protein that promotes the formation of a stable complex between two or more DNA-binding proteins in an ATP-dependent manner without itself being part of a final effector complex.</text>
</comment>
<dbReference type="RefSeq" id="WP_349228592.1">
    <property type="nucleotide sequence ID" value="NZ_JBBMFJ010000004.1"/>
</dbReference>
<dbReference type="InterPro" id="IPR002099">
    <property type="entry name" value="MutL/Mlh/PMS"/>
</dbReference>
<dbReference type="InterPro" id="IPR014762">
    <property type="entry name" value="DNA_mismatch_repair_CS"/>
</dbReference>
<comment type="caution">
    <text evidence="8">The sequence shown here is derived from an EMBL/GenBank/DDBJ whole genome shotgun (WGS) entry which is preliminary data.</text>
</comment>
<feature type="region of interest" description="Disordered" evidence="5">
    <location>
        <begin position="432"/>
        <end position="488"/>
    </location>
</feature>
<sequence length="804" mass="90704">MPNIHVLDQNTINKIAAGEVIERPASVVKELLENAIDAKATAVTVEIREGGISFIRVTDNGCGIEKDEIPLAFLRHSTSKIQSVEDLFTVSSLGFRGEALSSIAAVGQVELITKTSRSLTGNRYQIEGGQERGMEEIGAPDGTTFIVRNLFYNTPVRRKFLKTPMTEGAHVADLVEKIALSHPEISIRFIQNNQNKLHTSGNHNLKDIIYTVYGREITANLIPVSVTGEAFSVEGFIGKPVIARSNRNFENYYINGRYIKSNIINKAIEEAYKPFMMQHKYPFTMLHFKIEPEFLDVNVHPTKMELRFQNGENVFRMVRDTVAEALRHKELIPKVELVEEERARKPVPEKRIPIPEPFEQNRMMQERAERFEQRRQQMDSRGVSAQGYQQDVAQTFAQSRSGQDNAGLFETKRSVTSGSADNFVLRETPEEYRMKTRPGEQPALKATSQIRSERTGLLRTEQRVEALQREAERESRRSAEGEKQPEMVGQYHAEVSGTAAGASAGENGYRVNAALTALLKQTPGEAAAAENHQMATEISTGAEEQPRNNPDQGPEQMQENVRQEPESRNLQQGFGSQELQRELAPQEVQQTETLQSAVQMDLFEEKLLEPQSRSRHKLLGQLFATYWLVEFQDQLYIIDQHAAHEKVLYEKTMNSLKTREYTCQQIHPPIILTLGSREAVMLEKNMQIFTDIGFEIEPFGGKEYAVRGVPDNLFSIAKKDLLMEMLDSLSEDAQARNADMIYEKVASMSCKAAVKGHDVLSAAEADALIDQLLGLENPYACPHGRPTIISMSKYELEKKFKRIV</sequence>
<dbReference type="SMART" id="SM01340">
    <property type="entry name" value="DNA_mis_repair"/>
    <property type="match status" value="1"/>
</dbReference>
<dbReference type="PANTHER" id="PTHR10073:SF12">
    <property type="entry name" value="DNA MISMATCH REPAIR PROTEIN MLH1"/>
    <property type="match status" value="1"/>
</dbReference>
<dbReference type="InterPro" id="IPR036890">
    <property type="entry name" value="HATPase_C_sf"/>
</dbReference>
<keyword evidence="9" id="KW-1185">Reference proteome</keyword>
<dbReference type="InterPro" id="IPR038973">
    <property type="entry name" value="MutL/Mlh/Pms-like"/>
</dbReference>
<dbReference type="Gene3D" id="3.30.230.10">
    <property type="match status" value="1"/>
</dbReference>
<gene>
    <name evidence="4 8" type="primary">mutL</name>
    <name evidence="8" type="ORF">WMO41_03610</name>
</gene>
<feature type="region of interest" description="Disordered" evidence="5">
    <location>
        <begin position="524"/>
        <end position="590"/>
    </location>
</feature>
<feature type="compositionally biased region" description="Basic and acidic residues" evidence="5">
    <location>
        <begin position="451"/>
        <end position="485"/>
    </location>
</feature>
<dbReference type="InterPro" id="IPR042121">
    <property type="entry name" value="MutL_C_regsub"/>
</dbReference>
<dbReference type="InterPro" id="IPR042120">
    <property type="entry name" value="MutL_C_dimsub"/>
</dbReference>
<feature type="compositionally biased region" description="Polar residues" evidence="5">
    <location>
        <begin position="568"/>
        <end position="578"/>
    </location>
</feature>
<keyword evidence="3 4" id="KW-0234">DNA repair</keyword>
<dbReference type="HAMAP" id="MF_00149">
    <property type="entry name" value="DNA_mis_repair"/>
    <property type="match status" value="1"/>
</dbReference>
<dbReference type="SMART" id="SM00853">
    <property type="entry name" value="MutL_C"/>
    <property type="match status" value="1"/>
</dbReference>
<evidence type="ECO:0000313" key="8">
    <source>
        <dbReference type="EMBL" id="MEQ2562266.1"/>
    </source>
</evidence>
<dbReference type="Gene3D" id="3.30.565.10">
    <property type="entry name" value="Histidine kinase-like ATPase, C-terminal domain"/>
    <property type="match status" value="1"/>
</dbReference>
<feature type="domain" description="DNA mismatch repair protein S5" evidence="7">
    <location>
        <begin position="209"/>
        <end position="327"/>
    </location>
</feature>
<evidence type="ECO:0000313" key="9">
    <source>
        <dbReference type="Proteomes" id="UP001437460"/>
    </source>
</evidence>
<proteinExistence type="inferred from homology"/>
<dbReference type="SUPFAM" id="SSF54211">
    <property type="entry name" value="Ribosomal protein S5 domain 2-like"/>
    <property type="match status" value="1"/>
</dbReference>
<accession>A0ABV1HIX8</accession>
<dbReference type="InterPro" id="IPR013507">
    <property type="entry name" value="DNA_mismatch_S5_2-like"/>
</dbReference>
<dbReference type="NCBIfam" id="TIGR00585">
    <property type="entry name" value="mutl"/>
    <property type="match status" value="1"/>
</dbReference>
<dbReference type="SUPFAM" id="SSF118116">
    <property type="entry name" value="DNA mismatch repair protein MutL"/>
    <property type="match status" value="1"/>
</dbReference>
<dbReference type="Pfam" id="PF08676">
    <property type="entry name" value="MutL_C"/>
    <property type="match status" value="1"/>
</dbReference>
<dbReference type="GO" id="GO:0004519">
    <property type="term" value="F:endonuclease activity"/>
    <property type="evidence" value="ECO:0007669"/>
    <property type="project" value="UniProtKB-KW"/>
</dbReference>
<dbReference type="SUPFAM" id="SSF55874">
    <property type="entry name" value="ATPase domain of HSP90 chaperone/DNA topoisomerase II/histidine kinase"/>
    <property type="match status" value="1"/>
</dbReference>
<dbReference type="Proteomes" id="UP001437460">
    <property type="component" value="Unassembled WGS sequence"/>
</dbReference>
<dbReference type="InterPro" id="IPR014721">
    <property type="entry name" value="Ribsml_uS5_D2-typ_fold_subgr"/>
</dbReference>
<dbReference type="InterPro" id="IPR020568">
    <property type="entry name" value="Ribosomal_Su5_D2-typ_SF"/>
</dbReference>
<evidence type="ECO:0000256" key="1">
    <source>
        <dbReference type="ARBA" id="ARBA00006082"/>
    </source>
</evidence>
<dbReference type="InterPro" id="IPR014790">
    <property type="entry name" value="MutL_C"/>
</dbReference>
<dbReference type="InterPro" id="IPR020667">
    <property type="entry name" value="DNA_mismatch_repair_MutL"/>
</dbReference>
<organism evidence="8 9">
    <name type="scientific">Ventrimonas faecis</name>
    <dbReference type="NCBI Taxonomy" id="3133170"/>
    <lineage>
        <taxon>Bacteria</taxon>
        <taxon>Bacillati</taxon>
        <taxon>Bacillota</taxon>
        <taxon>Clostridia</taxon>
        <taxon>Lachnospirales</taxon>
        <taxon>Lachnospiraceae</taxon>
        <taxon>Ventrimonas</taxon>
    </lineage>
</organism>
<reference evidence="8 9" key="1">
    <citation type="submission" date="2024-03" db="EMBL/GenBank/DDBJ databases">
        <title>Human intestinal bacterial collection.</title>
        <authorList>
            <person name="Pauvert C."/>
            <person name="Hitch T.C.A."/>
            <person name="Clavel T."/>
        </authorList>
    </citation>
    <scope>NUCLEOTIDE SEQUENCE [LARGE SCALE GENOMIC DNA]</scope>
    <source>
        <strain evidence="8 9">CLA-AP-H27</strain>
    </source>
</reference>
<keyword evidence="8" id="KW-0255">Endonuclease</keyword>
<keyword evidence="2 4" id="KW-0227">DNA damage</keyword>
<feature type="compositionally biased region" description="Polar residues" evidence="5">
    <location>
        <begin position="547"/>
        <end position="560"/>
    </location>
</feature>
<dbReference type="Pfam" id="PF13589">
    <property type="entry name" value="HATPase_c_3"/>
    <property type="match status" value="1"/>
</dbReference>
<dbReference type="Gene3D" id="3.30.1540.20">
    <property type="entry name" value="MutL, C-terminal domain, dimerisation subdomain"/>
    <property type="match status" value="1"/>
</dbReference>
<keyword evidence="8" id="KW-0378">Hydrolase</keyword>
<name>A0ABV1HIX8_9FIRM</name>
<evidence type="ECO:0000256" key="4">
    <source>
        <dbReference type="HAMAP-Rule" id="MF_00149"/>
    </source>
</evidence>
<evidence type="ECO:0000256" key="5">
    <source>
        <dbReference type="SAM" id="MobiDB-lite"/>
    </source>
</evidence>
<dbReference type="Gene3D" id="3.30.1370.100">
    <property type="entry name" value="MutL, C-terminal domain, regulatory subdomain"/>
    <property type="match status" value="1"/>
</dbReference>
<dbReference type="InterPro" id="IPR037198">
    <property type="entry name" value="MutL_C_sf"/>
</dbReference>
<dbReference type="EMBL" id="JBBMFJ010000004">
    <property type="protein sequence ID" value="MEQ2562266.1"/>
    <property type="molecule type" value="Genomic_DNA"/>
</dbReference>
<dbReference type="CDD" id="cd16926">
    <property type="entry name" value="HATPase_MutL-MLH-PMS-like"/>
    <property type="match status" value="1"/>
</dbReference>
<comment type="similarity">
    <text evidence="1 4">Belongs to the DNA mismatch repair MutL/HexB family.</text>
</comment>
<evidence type="ECO:0000259" key="6">
    <source>
        <dbReference type="SMART" id="SM00853"/>
    </source>
</evidence>
<keyword evidence="8" id="KW-0540">Nuclease</keyword>
<dbReference type="PANTHER" id="PTHR10073">
    <property type="entry name" value="DNA MISMATCH REPAIR PROTEIN MLH, PMS, MUTL"/>
    <property type="match status" value="1"/>
</dbReference>